<dbReference type="Proteomes" id="UP000298340">
    <property type="component" value="Unassembled WGS sequence"/>
</dbReference>
<evidence type="ECO:0000256" key="1">
    <source>
        <dbReference type="ARBA" id="ARBA00023015"/>
    </source>
</evidence>
<reference evidence="6 8" key="2">
    <citation type="journal article" date="2018" name="Syst. Appl. Microbiol.">
        <title>Flavobacterium circumlabens sp. nov. and Flavobacterium cupreum sp. nov., two psychrotrophic species isolated from Antarctic environmental samples.</title>
        <authorList>
            <person name="Kralova S."/>
            <person name="Busse H.J."/>
            <person name="Svec P."/>
            <person name="Maslanova I."/>
            <person name="Stankova E."/>
            <person name="Bartak M."/>
            <person name="Sedlacek I."/>
        </authorList>
    </citation>
    <scope>NUCLEOTIDE SEQUENCE [LARGE SCALE GENOMIC DNA]</scope>
    <source>
        <strain evidence="6 8">CCM 8828</strain>
    </source>
</reference>
<evidence type="ECO:0000313" key="5">
    <source>
        <dbReference type="EMBL" id="TCN60132.1"/>
    </source>
</evidence>
<protein>
    <submittedName>
        <fullName evidence="5 6">Transcriptional regulator</fullName>
    </submittedName>
</protein>
<reference evidence="5" key="3">
    <citation type="submission" date="2019-03" db="EMBL/GenBank/DDBJ databases">
        <authorList>
            <person name="Whitman W."/>
            <person name="Huntemann M."/>
            <person name="Clum A."/>
            <person name="Pillay M."/>
            <person name="Palaniappan K."/>
            <person name="Varghese N."/>
            <person name="Mikhailova N."/>
            <person name="Stamatis D."/>
            <person name="Reddy T."/>
            <person name="Daum C."/>
            <person name="Shapiro N."/>
            <person name="Ivanova N."/>
            <person name="Kyrpides N."/>
            <person name="Woyke T."/>
        </authorList>
    </citation>
    <scope>NUCLEOTIDE SEQUENCE</scope>
    <source>
        <strain evidence="5">P5626</strain>
    </source>
</reference>
<name>A0A4Y7UHK0_9FLAO</name>
<comment type="caution">
    <text evidence="6">The sequence shown here is derived from an EMBL/GenBank/DDBJ whole genome shotgun (WGS) entry which is preliminary data.</text>
</comment>
<dbReference type="RefSeq" id="WP_132034333.1">
    <property type="nucleotide sequence ID" value="NZ_QWDN01000002.1"/>
</dbReference>
<dbReference type="SUPFAM" id="SSF46785">
    <property type="entry name" value="Winged helix' DNA-binding domain"/>
    <property type="match status" value="1"/>
</dbReference>
<feature type="domain" description="HTH hxlR-type" evidence="4">
    <location>
        <begin position="15"/>
        <end position="117"/>
    </location>
</feature>
<dbReference type="Proteomes" id="UP000295270">
    <property type="component" value="Unassembled WGS sequence"/>
</dbReference>
<organism evidence="6 8">
    <name type="scientific">Flavobacterium circumlabens</name>
    <dbReference type="NCBI Taxonomy" id="2133765"/>
    <lineage>
        <taxon>Bacteria</taxon>
        <taxon>Pseudomonadati</taxon>
        <taxon>Bacteroidota</taxon>
        <taxon>Flavobacteriia</taxon>
        <taxon>Flavobacteriales</taxon>
        <taxon>Flavobacteriaceae</taxon>
        <taxon>Flavobacterium</taxon>
    </lineage>
</organism>
<dbReference type="Gene3D" id="1.10.10.10">
    <property type="entry name" value="Winged helix-like DNA-binding domain superfamily/Winged helix DNA-binding domain"/>
    <property type="match status" value="1"/>
</dbReference>
<proteinExistence type="predicted"/>
<accession>A0A4Y7UHK0</accession>
<evidence type="ECO:0000259" key="4">
    <source>
        <dbReference type="PROSITE" id="PS51118"/>
    </source>
</evidence>
<dbReference type="PROSITE" id="PS51118">
    <property type="entry name" value="HTH_HXLR"/>
    <property type="match status" value="1"/>
</dbReference>
<dbReference type="EMBL" id="SLWA01000002">
    <property type="protein sequence ID" value="TCN60132.1"/>
    <property type="molecule type" value="Genomic_DNA"/>
</dbReference>
<dbReference type="OrthoDB" id="769662at2"/>
<gene>
    <name evidence="6" type="ORF">D0809_09370</name>
    <name evidence="5" type="ORF">EV142_102752</name>
</gene>
<dbReference type="InterPro" id="IPR036390">
    <property type="entry name" value="WH_DNA-bd_sf"/>
</dbReference>
<evidence type="ECO:0000313" key="6">
    <source>
        <dbReference type="EMBL" id="TEB45358.1"/>
    </source>
</evidence>
<dbReference type="InterPro" id="IPR002577">
    <property type="entry name" value="HTH_HxlR"/>
</dbReference>
<keyword evidence="3" id="KW-0804">Transcription</keyword>
<evidence type="ECO:0000256" key="2">
    <source>
        <dbReference type="ARBA" id="ARBA00023125"/>
    </source>
</evidence>
<evidence type="ECO:0000256" key="3">
    <source>
        <dbReference type="ARBA" id="ARBA00023163"/>
    </source>
</evidence>
<keyword evidence="7" id="KW-1185">Reference proteome</keyword>
<evidence type="ECO:0000313" key="8">
    <source>
        <dbReference type="Proteomes" id="UP000298340"/>
    </source>
</evidence>
<evidence type="ECO:0000313" key="7">
    <source>
        <dbReference type="Proteomes" id="UP000295270"/>
    </source>
</evidence>
<dbReference type="EMBL" id="QWDN01000002">
    <property type="protein sequence ID" value="TEB45358.1"/>
    <property type="molecule type" value="Genomic_DNA"/>
</dbReference>
<dbReference type="AlphaFoldDB" id="A0A4Y7UHK0"/>
<dbReference type="Pfam" id="PF01638">
    <property type="entry name" value="HxlR"/>
    <property type="match status" value="1"/>
</dbReference>
<reference evidence="5 7" key="1">
    <citation type="journal article" date="2015" name="Stand. Genomic Sci.">
        <title>Genomic Encyclopedia of Bacterial and Archaeal Type Strains, Phase III: the genomes of soil and plant-associated and newly described type strains.</title>
        <authorList>
            <person name="Whitman W.B."/>
            <person name="Woyke T."/>
            <person name="Klenk H.P."/>
            <person name="Zhou Y."/>
            <person name="Lilburn T.G."/>
            <person name="Beck B.J."/>
            <person name="De Vos P."/>
            <person name="Vandamme P."/>
            <person name="Eisen J.A."/>
            <person name="Garrity G."/>
            <person name="Hugenholtz P."/>
            <person name="Kyrpides N.C."/>
        </authorList>
    </citation>
    <scope>NUCLEOTIDE SEQUENCE [LARGE SCALE GENOMIC DNA]</scope>
    <source>
        <strain evidence="5 7">P5626</strain>
    </source>
</reference>
<dbReference type="GO" id="GO:0003677">
    <property type="term" value="F:DNA binding"/>
    <property type="evidence" value="ECO:0007669"/>
    <property type="project" value="UniProtKB-KW"/>
</dbReference>
<dbReference type="PANTHER" id="PTHR33204">
    <property type="entry name" value="TRANSCRIPTIONAL REGULATOR, MARR FAMILY"/>
    <property type="match status" value="1"/>
</dbReference>
<dbReference type="InterPro" id="IPR036388">
    <property type="entry name" value="WH-like_DNA-bd_sf"/>
</dbReference>
<sequence length="119" mass="13597">MKTIEEKAVQDPEECARSLSNVIDAMFVLNGRWKLALILCISQSSKRFSEIQKEIPISPKVLANELKHLELNNLIKRNVFPTTPVTIIYEATEYCQTLKNVLCELDAWGKLHRKVITGK</sequence>
<keyword evidence="1" id="KW-0805">Transcription regulation</keyword>
<keyword evidence="2" id="KW-0238">DNA-binding</keyword>